<dbReference type="PANTHER" id="PTHR32194">
    <property type="entry name" value="METALLOPROTEASE TLDD"/>
    <property type="match status" value="1"/>
</dbReference>
<dbReference type="PROSITE" id="PS00854">
    <property type="entry name" value="PROTEASOME_BETA_1"/>
    <property type="match status" value="1"/>
</dbReference>
<keyword evidence="6" id="KW-1185">Reference proteome</keyword>
<dbReference type="GO" id="GO:0005737">
    <property type="term" value="C:cytoplasm"/>
    <property type="evidence" value="ECO:0007669"/>
    <property type="project" value="UniProtKB-SubCell"/>
</dbReference>
<organism evidence="5 6">
    <name type="scientific">Mycena pura</name>
    <dbReference type="NCBI Taxonomy" id="153505"/>
    <lineage>
        <taxon>Eukaryota</taxon>
        <taxon>Fungi</taxon>
        <taxon>Dikarya</taxon>
        <taxon>Basidiomycota</taxon>
        <taxon>Agaricomycotina</taxon>
        <taxon>Agaricomycetes</taxon>
        <taxon>Agaricomycetidae</taxon>
        <taxon>Agaricales</taxon>
        <taxon>Marasmiineae</taxon>
        <taxon>Mycenaceae</taxon>
        <taxon>Mycena</taxon>
    </lineage>
</organism>
<evidence type="ECO:0000256" key="4">
    <source>
        <dbReference type="PIRNR" id="PIRNR001213"/>
    </source>
</evidence>
<evidence type="ECO:0000256" key="3">
    <source>
        <dbReference type="ARBA" id="ARBA00023242"/>
    </source>
</evidence>
<protein>
    <recommendedName>
        <fullName evidence="4">Proteasome subunit beta</fullName>
    </recommendedName>
</protein>
<dbReference type="Gene3D" id="3.60.20.10">
    <property type="entry name" value="Glutamine Phosphoribosylpyrophosphate, subunit 1, domain 1"/>
    <property type="match status" value="1"/>
</dbReference>
<comment type="subcellular location">
    <subcellularLocation>
        <location evidence="4">Cytoplasm</location>
    </subcellularLocation>
    <subcellularLocation>
        <location evidence="4">Nucleus</location>
    </subcellularLocation>
</comment>
<keyword evidence="3 4" id="KW-0539">Nucleus</keyword>
<dbReference type="PROSITE" id="PS51476">
    <property type="entry name" value="PROTEASOME_BETA_2"/>
    <property type="match status" value="1"/>
</dbReference>
<dbReference type="InterPro" id="IPR001353">
    <property type="entry name" value="Proteasome_sua/b"/>
</dbReference>
<evidence type="ECO:0000256" key="2">
    <source>
        <dbReference type="ARBA" id="ARBA00022942"/>
    </source>
</evidence>
<dbReference type="FunFam" id="3.60.20.10:FF:000014">
    <property type="entry name" value="Proteasome subunit beta type-7"/>
    <property type="match status" value="1"/>
</dbReference>
<dbReference type="PIRSF" id="PIRSF001213">
    <property type="entry name" value="Psome_endopept_beta"/>
    <property type="match status" value="1"/>
</dbReference>
<dbReference type="PANTHER" id="PTHR32194:SF6">
    <property type="entry name" value="PROTEASOME SUBUNIT BETA"/>
    <property type="match status" value="1"/>
</dbReference>
<dbReference type="GO" id="GO:0019774">
    <property type="term" value="C:proteasome core complex, beta-subunit complex"/>
    <property type="evidence" value="ECO:0007669"/>
    <property type="project" value="UniProtKB-UniRule"/>
</dbReference>
<evidence type="ECO:0000313" key="5">
    <source>
        <dbReference type="EMBL" id="KAJ7208002.1"/>
    </source>
</evidence>
<dbReference type="GO" id="GO:0005634">
    <property type="term" value="C:nucleus"/>
    <property type="evidence" value="ECO:0007669"/>
    <property type="project" value="UniProtKB-SubCell"/>
</dbReference>
<keyword evidence="1 4" id="KW-0963">Cytoplasm</keyword>
<comment type="similarity">
    <text evidence="4">Belongs to the peptidase T1B family.</text>
</comment>
<comment type="function">
    <text evidence="4">Non-catalytic component of the proteasome.</text>
</comment>
<dbReference type="GO" id="GO:0051603">
    <property type="term" value="P:proteolysis involved in protein catabolic process"/>
    <property type="evidence" value="ECO:0007669"/>
    <property type="project" value="InterPro"/>
</dbReference>
<reference evidence="5" key="1">
    <citation type="submission" date="2023-03" db="EMBL/GenBank/DDBJ databases">
        <title>Massive genome expansion in bonnet fungi (Mycena s.s.) driven by repeated elements and novel gene families across ecological guilds.</title>
        <authorList>
            <consortium name="Lawrence Berkeley National Laboratory"/>
            <person name="Harder C.B."/>
            <person name="Miyauchi S."/>
            <person name="Viragh M."/>
            <person name="Kuo A."/>
            <person name="Thoen E."/>
            <person name="Andreopoulos B."/>
            <person name="Lu D."/>
            <person name="Skrede I."/>
            <person name="Drula E."/>
            <person name="Henrissat B."/>
            <person name="Morin E."/>
            <person name="Kohler A."/>
            <person name="Barry K."/>
            <person name="LaButti K."/>
            <person name="Morin E."/>
            <person name="Salamov A."/>
            <person name="Lipzen A."/>
            <person name="Mereny Z."/>
            <person name="Hegedus B."/>
            <person name="Baldrian P."/>
            <person name="Stursova M."/>
            <person name="Weitz H."/>
            <person name="Taylor A."/>
            <person name="Grigoriev I.V."/>
            <person name="Nagy L.G."/>
            <person name="Martin F."/>
            <person name="Kauserud H."/>
        </authorList>
    </citation>
    <scope>NUCLEOTIDE SEQUENCE</scope>
    <source>
        <strain evidence="5">9144</strain>
    </source>
</reference>
<dbReference type="SUPFAM" id="SSF56235">
    <property type="entry name" value="N-terminal nucleophile aminohydrolases (Ntn hydrolases)"/>
    <property type="match status" value="1"/>
</dbReference>
<dbReference type="CDD" id="cd03760">
    <property type="entry name" value="proteasome_beta_type_4"/>
    <property type="match status" value="1"/>
</dbReference>
<evidence type="ECO:0000313" key="6">
    <source>
        <dbReference type="Proteomes" id="UP001219525"/>
    </source>
</evidence>
<dbReference type="InterPro" id="IPR016050">
    <property type="entry name" value="Proteasome_bsu_CS"/>
</dbReference>
<name>A0AAD6VII1_9AGAR</name>
<comment type="caution">
    <text evidence="5">The sequence shown here is derived from an EMBL/GenBank/DDBJ whole genome shotgun (WGS) entry which is preliminary data.</text>
</comment>
<proteinExistence type="inferred from homology"/>
<dbReference type="AlphaFoldDB" id="A0AAD6VII1"/>
<dbReference type="Pfam" id="PF00227">
    <property type="entry name" value="Proteasome"/>
    <property type="match status" value="1"/>
</dbReference>
<sequence>MDHFPTNWGRPRNDTIDPYGTYPIHQRPKDAFSTGIQRTQHPIVTGTSVLAIKFKDGVMMAADNLASYGSLARFRDIQRLHPVGDNTVIGAGGDMSDFQYLQSILDELMVDEFCASDGHTLGPAEVHNYLSELMYARRSKMDPLWNSLLVGGFKDGKRFLAYVDLLGTTYASSTLATGYGAYIAQPLLRRAVEGNEDTLTKEEARKILEQSMQVLFYRDARSIDQFQIATVTAAGVHISEARKLETSWSFAEGIRGYGAQTQ</sequence>
<dbReference type="InterPro" id="IPR023333">
    <property type="entry name" value="Proteasome_suB-type"/>
</dbReference>
<dbReference type="InterPro" id="IPR029055">
    <property type="entry name" value="Ntn_hydrolases_N"/>
</dbReference>
<keyword evidence="2 4" id="KW-0647">Proteasome</keyword>
<accession>A0AAD6VII1</accession>
<dbReference type="Proteomes" id="UP001219525">
    <property type="component" value="Unassembled WGS sequence"/>
</dbReference>
<gene>
    <name evidence="5" type="ORF">GGX14DRAFT_499817</name>
</gene>
<dbReference type="EMBL" id="JARJCW010000035">
    <property type="protein sequence ID" value="KAJ7208002.1"/>
    <property type="molecule type" value="Genomic_DNA"/>
</dbReference>
<dbReference type="InterPro" id="IPR016295">
    <property type="entry name" value="Proteasome_beta4"/>
</dbReference>
<evidence type="ECO:0000256" key="1">
    <source>
        <dbReference type="ARBA" id="ARBA00022490"/>
    </source>
</evidence>